<accession>A0ACC5WIM5</accession>
<proteinExistence type="predicted"/>
<keyword evidence="2" id="KW-1185">Reference proteome</keyword>
<name>A0ACC5WIM5_PANGG</name>
<sequence>VSVCVCVCVCVCVRTCLYRAWSSSLQLTFHSASAHTHTHTPERCQKIAQHFTETERKRERKRESESEHTSNLNHTQPRHTVAYTHTHVVILLQPGSMSVLRIVQVVCMVALASVVMPQVYDDAIEVNYADSYYNEISEGEQSEVDAPTDSPAIPCTAPEFNKWDKLFTMLENSQMKENMLLQYSDDIVKVGLQSLRAEILEIVAQNSGSCMAAVETSARRAGAHTEEKLLQALEQLHDAAAQQQAQHDAALQQILEAAQEQVTQLDKVEKNCIHDRVKSFQTRDLEKEDRGQLQAISAELQSLQQKLDFYTRATAGQILPAGCDMALFFPMRSPKIHAEVIPQRSMKIRAFTICLWIKPTQMLNKTVLFSYGTVTNPLELQLLLSGRSALFTVGGEAHLVEARGAASEGSWAHLCGTWSSEQGLASLWVDGHRAASSPGVAEGHEIPADGVTILGQEYTGEGLAKRLGFQETFNADEAFTGKLTGVNAWDRVLEEDEISEQAREDGWSCGSRGNLVAWGVSQIVERGGVKLIY</sequence>
<evidence type="ECO:0000313" key="2">
    <source>
        <dbReference type="Proteomes" id="UP000829447"/>
    </source>
</evidence>
<evidence type="ECO:0000313" key="1">
    <source>
        <dbReference type="EMBL" id="MCI4378938.1"/>
    </source>
</evidence>
<dbReference type="EMBL" id="CM040459">
    <property type="protein sequence ID" value="MCI4378938.1"/>
    <property type="molecule type" value="Genomic_DNA"/>
</dbReference>
<protein>
    <submittedName>
        <fullName evidence="1">Uncharacterized protein</fullName>
    </submittedName>
</protein>
<organism evidence="1 2">
    <name type="scientific">Pangasianodon gigas</name>
    <name type="common">Mekong giant catfish</name>
    <name type="synonym">Pangasius gigas</name>
    <dbReference type="NCBI Taxonomy" id="30993"/>
    <lineage>
        <taxon>Eukaryota</taxon>
        <taxon>Metazoa</taxon>
        <taxon>Chordata</taxon>
        <taxon>Craniata</taxon>
        <taxon>Vertebrata</taxon>
        <taxon>Euteleostomi</taxon>
        <taxon>Actinopterygii</taxon>
        <taxon>Neopterygii</taxon>
        <taxon>Teleostei</taxon>
        <taxon>Ostariophysi</taxon>
        <taxon>Siluriformes</taxon>
        <taxon>Pangasiidae</taxon>
        <taxon>Pangasianodon</taxon>
    </lineage>
</organism>
<feature type="non-terminal residue" evidence="1">
    <location>
        <position position="1"/>
    </location>
</feature>
<gene>
    <name evidence="1" type="ORF">PGIGA_G00222030</name>
</gene>
<dbReference type="Proteomes" id="UP000829447">
    <property type="component" value="Linkage Group LG6"/>
</dbReference>
<comment type="caution">
    <text evidence="1">The sequence shown here is derived from an EMBL/GenBank/DDBJ whole genome shotgun (WGS) entry which is preliminary data.</text>
</comment>
<reference evidence="1 2" key="1">
    <citation type="journal article" date="2022" name="bioRxiv">
        <title>An ancient truncated duplication of the anti-Mullerian hormone receptor type 2 gene is a potential conserved master sex determinant in the Pangasiidae catfish family.</title>
        <authorList>
            <person name="Wen M."/>
            <person name="Pan Q."/>
            <person name="Jouanno E."/>
            <person name="Montfort J."/>
            <person name="Zahm M."/>
            <person name="Cabau C."/>
            <person name="Klopp C."/>
            <person name="Iampietro C."/>
            <person name="Roques C."/>
            <person name="Bouchez O."/>
            <person name="Castinel A."/>
            <person name="Donnadieu C."/>
            <person name="Parrinello H."/>
            <person name="Poncet C."/>
            <person name="Belmonte E."/>
            <person name="Gautier V."/>
            <person name="Avarre J.-C."/>
            <person name="Dugue R."/>
            <person name="Gustiano R."/>
            <person name="Ha T.T.T."/>
            <person name="Campet M."/>
            <person name="Sriphairoj K."/>
            <person name="Ribolli J."/>
            <person name="de Almeida F.L."/>
            <person name="Desvignes T."/>
            <person name="Postlethwait J.H."/>
            <person name="Bucao C.F."/>
            <person name="Robinson-Rechavi M."/>
            <person name="Bobe J."/>
            <person name="Herpin A."/>
            <person name="Guiguen Y."/>
        </authorList>
    </citation>
    <scope>NUCLEOTIDE SEQUENCE [LARGE SCALE GENOMIC DNA]</scope>
    <source>
        <strain evidence="1">YG-Dec2019</strain>
    </source>
</reference>